<organism evidence="2 3">
    <name type="scientific">Monilinia fructigena</name>
    <dbReference type="NCBI Taxonomy" id="38457"/>
    <lineage>
        <taxon>Eukaryota</taxon>
        <taxon>Fungi</taxon>
        <taxon>Dikarya</taxon>
        <taxon>Ascomycota</taxon>
        <taxon>Pezizomycotina</taxon>
        <taxon>Leotiomycetes</taxon>
        <taxon>Helotiales</taxon>
        <taxon>Sclerotiniaceae</taxon>
        <taxon>Monilinia</taxon>
    </lineage>
</organism>
<reference evidence="2 3" key="1">
    <citation type="submission" date="2018-06" db="EMBL/GenBank/DDBJ databases">
        <title>Genome Sequence of the Brown Rot Fungal Pathogen Monilinia fructigena.</title>
        <authorList>
            <person name="Landi L."/>
            <person name="De Miccolis Angelini R.M."/>
            <person name="Pollastro S."/>
            <person name="Abate D."/>
            <person name="Faretra F."/>
            <person name="Romanazzi G."/>
        </authorList>
    </citation>
    <scope>NUCLEOTIDE SEQUENCE [LARGE SCALE GENOMIC DNA]</scope>
    <source>
        <strain evidence="2 3">Mfrg269</strain>
    </source>
</reference>
<keyword evidence="3" id="KW-1185">Reference proteome</keyword>
<feature type="compositionally biased region" description="Acidic residues" evidence="1">
    <location>
        <begin position="143"/>
        <end position="161"/>
    </location>
</feature>
<feature type="region of interest" description="Disordered" evidence="1">
    <location>
        <begin position="52"/>
        <end position="76"/>
    </location>
</feature>
<comment type="caution">
    <text evidence="2">The sequence shown here is derived from an EMBL/GenBank/DDBJ whole genome shotgun (WGS) entry which is preliminary data.</text>
</comment>
<dbReference type="Proteomes" id="UP000249056">
    <property type="component" value="Unassembled WGS sequence"/>
</dbReference>
<feature type="compositionally biased region" description="Polar residues" evidence="1">
    <location>
        <begin position="128"/>
        <end position="137"/>
    </location>
</feature>
<feature type="region of interest" description="Disordered" evidence="1">
    <location>
        <begin position="128"/>
        <end position="161"/>
    </location>
</feature>
<proteinExistence type="predicted"/>
<protein>
    <submittedName>
        <fullName evidence="2">Uncharacterized protein</fullName>
    </submittedName>
</protein>
<evidence type="ECO:0000256" key="1">
    <source>
        <dbReference type="SAM" id="MobiDB-lite"/>
    </source>
</evidence>
<evidence type="ECO:0000313" key="2">
    <source>
        <dbReference type="EMBL" id="RAL60969.1"/>
    </source>
</evidence>
<evidence type="ECO:0000313" key="3">
    <source>
        <dbReference type="Proteomes" id="UP000249056"/>
    </source>
</evidence>
<accession>A0A395IRH7</accession>
<gene>
    <name evidence="2" type="ORF">DID88_010065</name>
</gene>
<dbReference type="AlphaFoldDB" id="A0A395IRH7"/>
<name>A0A395IRH7_9HELO</name>
<dbReference type="EMBL" id="QKRW01000035">
    <property type="protein sequence ID" value="RAL60969.1"/>
    <property type="molecule type" value="Genomic_DNA"/>
</dbReference>
<sequence>MEICLRDVLHSWFPSNLTWVHYGDKPKYHGSRSLKIVKRDIIRRAEAEEKRVLRRMQEERHESRREEKKVRQERRRERLGGRLGRRECRLERVAQEHEDDSDYSDSHVCVMSGCVFNYIDAHNRSICQSSGRGSDTESGPFVEDLDDGEESCTEDSELDQY</sequence>
<dbReference type="OrthoDB" id="3562431at2759"/>